<dbReference type="OrthoDB" id="434519at2759"/>
<evidence type="ECO:0000313" key="3">
    <source>
        <dbReference type="EMBL" id="KAF8684289.1"/>
    </source>
</evidence>
<keyword evidence="4" id="KW-1185">Reference proteome</keyword>
<name>A0A835B7L2_9POAL</name>
<proteinExistence type="inferred from homology"/>
<feature type="transmembrane region" description="Helical" evidence="2">
    <location>
        <begin position="98"/>
        <end position="117"/>
    </location>
</feature>
<keyword evidence="2" id="KW-0812">Transmembrane</keyword>
<dbReference type="GO" id="GO:0031464">
    <property type="term" value="C:Cul4A-RING E3 ubiquitin ligase complex"/>
    <property type="evidence" value="ECO:0007669"/>
    <property type="project" value="TreeGrafter"/>
</dbReference>
<evidence type="ECO:0000313" key="4">
    <source>
        <dbReference type="Proteomes" id="UP000636709"/>
    </source>
</evidence>
<comment type="caution">
    <text evidence="3">The sequence shown here is derived from an EMBL/GenBank/DDBJ whole genome shotgun (WGS) entry which is preliminary data.</text>
</comment>
<comment type="similarity">
    <text evidence="1">Belongs to the 4-toluene sulfonate uptake permease (TSUP) (TC 2.A.102) family.</text>
</comment>
<sequence>MAFLALQIAKIYTNACSALYWVLTSVQIPVSVGVSIYEAHGLMSGKRVLSSTGNEQSSLKPGRLLMYCLFGIIGVGGGFILGPLLLELGILPQVSSATATFVMMFSSSMSVVQYYLLHRFPVPYGGVGIADIVHRMERHQYMGFENLCKLEKAAALPRMASG</sequence>
<gene>
    <name evidence="3" type="ORF">HU200_044371</name>
</gene>
<organism evidence="3 4">
    <name type="scientific">Digitaria exilis</name>
    <dbReference type="NCBI Taxonomy" id="1010633"/>
    <lineage>
        <taxon>Eukaryota</taxon>
        <taxon>Viridiplantae</taxon>
        <taxon>Streptophyta</taxon>
        <taxon>Embryophyta</taxon>
        <taxon>Tracheophyta</taxon>
        <taxon>Spermatophyta</taxon>
        <taxon>Magnoliopsida</taxon>
        <taxon>Liliopsida</taxon>
        <taxon>Poales</taxon>
        <taxon>Poaceae</taxon>
        <taxon>PACMAD clade</taxon>
        <taxon>Panicoideae</taxon>
        <taxon>Panicodae</taxon>
        <taxon>Paniceae</taxon>
        <taxon>Anthephorinae</taxon>
        <taxon>Digitaria</taxon>
    </lineage>
</organism>
<dbReference type="GO" id="GO:0016567">
    <property type="term" value="P:protein ubiquitination"/>
    <property type="evidence" value="ECO:0007669"/>
    <property type="project" value="TreeGrafter"/>
</dbReference>
<reference evidence="3" key="1">
    <citation type="submission" date="2020-07" db="EMBL/GenBank/DDBJ databases">
        <title>Genome sequence and genetic diversity analysis of an under-domesticated orphan crop, white fonio (Digitaria exilis).</title>
        <authorList>
            <person name="Bennetzen J.L."/>
            <person name="Chen S."/>
            <person name="Ma X."/>
            <person name="Wang X."/>
            <person name="Yssel A.E.J."/>
            <person name="Chaluvadi S.R."/>
            <person name="Johnson M."/>
            <person name="Gangashetty P."/>
            <person name="Hamidou F."/>
            <person name="Sanogo M.D."/>
            <person name="Zwaenepoel A."/>
            <person name="Wallace J."/>
            <person name="Van De Peer Y."/>
            <person name="Van Deynze A."/>
        </authorList>
    </citation>
    <scope>NUCLEOTIDE SEQUENCE</scope>
    <source>
        <tissue evidence="3">Leaves</tissue>
    </source>
</reference>
<keyword evidence="2" id="KW-1133">Transmembrane helix</keyword>
<dbReference type="PANTHER" id="PTHR14255:SF37">
    <property type="entry name" value="SULFITE EXPORTER TAUE_SAFE FAMILY PROTEIN"/>
    <property type="match status" value="1"/>
</dbReference>
<accession>A0A835B7L2</accession>
<dbReference type="Proteomes" id="UP000636709">
    <property type="component" value="Unassembled WGS sequence"/>
</dbReference>
<dbReference type="EMBL" id="JACEFO010002101">
    <property type="protein sequence ID" value="KAF8684289.1"/>
    <property type="molecule type" value="Genomic_DNA"/>
</dbReference>
<protein>
    <submittedName>
        <fullName evidence="3">Uncharacterized protein</fullName>
    </submittedName>
</protein>
<feature type="transmembrane region" description="Helical" evidence="2">
    <location>
        <begin position="64"/>
        <end position="86"/>
    </location>
</feature>
<feature type="transmembrane region" description="Helical" evidence="2">
    <location>
        <begin position="20"/>
        <end position="43"/>
    </location>
</feature>
<keyword evidence="2" id="KW-0472">Membrane</keyword>
<dbReference type="AlphaFoldDB" id="A0A835B7L2"/>
<evidence type="ECO:0000256" key="1">
    <source>
        <dbReference type="ARBA" id="ARBA00009142"/>
    </source>
</evidence>
<dbReference type="PANTHER" id="PTHR14255">
    <property type="entry name" value="CEREBLON"/>
    <property type="match status" value="1"/>
</dbReference>
<evidence type="ECO:0000256" key="2">
    <source>
        <dbReference type="SAM" id="Phobius"/>
    </source>
</evidence>